<evidence type="ECO:0000256" key="1">
    <source>
        <dbReference type="SAM" id="MobiDB-lite"/>
    </source>
</evidence>
<feature type="compositionally biased region" description="Basic residues" evidence="1">
    <location>
        <begin position="540"/>
        <end position="550"/>
    </location>
</feature>
<reference evidence="3 4" key="1">
    <citation type="journal article" date="2024" name="Plant J.">
        <title>Genome sequences and population genomics reveal climatic adaptation and genomic divergence between two closely related sweetgum species.</title>
        <authorList>
            <person name="Xu W.Q."/>
            <person name="Ren C.Q."/>
            <person name="Zhang X.Y."/>
            <person name="Comes H.P."/>
            <person name="Liu X.H."/>
            <person name="Li Y.G."/>
            <person name="Kettle C.J."/>
            <person name="Jalonen R."/>
            <person name="Gaisberger H."/>
            <person name="Ma Y.Z."/>
            <person name="Qiu Y.X."/>
        </authorList>
    </citation>
    <scope>NUCLEOTIDE SEQUENCE [LARGE SCALE GENOMIC DNA]</scope>
    <source>
        <strain evidence="3">Hangzhou</strain>
    </source>
</reference>
<dbReference type="EMBL" id="JBBPBK010000014">
    <property type="protein sequence ID" value="KAK9269876.1"/>
    <property type="molecule type" value="Genomic_DNA"/>
</dbReference>
<feature type="compositionally biased region" description="Basic and acidic residues" evidence="1">
    <location>
        <begin position="453"/>
        <end position="462"/>
    </location>
</feature>
<feature type="transmembrane region" description="Helical" evidence="2">
    <location>
        <begin position="181"/>
        <end position="198"/>
    </location>
</feature>
<evidence type="ECO:0000313" key="4">
    <source>
        <dbReference type="Proteomes" id="UP001415857"/>
    </source>
</evidence>
<gene>
    <name evidence="3" type="ORF">L1049_025449</name>
</gene>
<evidence type="ECO:0000313" key="3">
    <source>
        <dbReference type="EMBL" id="KAK9269876.1"/>
    </source>
</evidence>
<comment type="caution">
    <text evidence="3">The sequence shown here is derived from an EMBL/GenBank/DDBJ whole genome shotgun (WGS) entry which is preliminary data.</text>
</comment>
<keyword evidence="2" id="KW-0472">Membrane</keyword>
<dbReference type="GO" id="GO:0005634">
    <property type="term" value="C:nucleus"/>
    <property type="evidence" value="ECO:0007669"/>
    <property type="project" value="TreeGrafter"/>
</dbReference>
<dbReference type="AlphaFoldDB" id="A0AAP0NCU3"/>
<accession>A0AAP0NCU3</accession>
<keyword evidence="2" id="KW-0812">Transmembrane</keyword>
<feature type="compositionally biased region" description="Polar residues" evidence="1">
    <location>
        <begin position="464"/>
        <end position="476"/>
    </location>
</feature>
<feature type="region of interest" description="Disordered" evidence="1">
    <location>
        <begin position="491"/>
        <end position="550"/>
    </location>
</feature>
<proteinExistence type="predicted"/>
<dbReference type="PANTHER" id="PTHR46156:SF1">
    <property type="entry name" value="ZINC FINGER CCCH DOMAIN-CONTAINING PROTEIN 3"/>
    <property type="match status" value="1"/>
</dbReference>
<protein>
    <submittedName>
        <fullName evidence="3">Uncharacterized protein</fullName>
    </submittedName>
</protein>
<organism evidence="3 4">
    <name type="scientific">Liquidambar formosana</name>
    <name type="common">Formosan gum</name>
    <dbReference type="NCBI Taxonomy" id="63359"/>
    <lineage>
        <taxon>Eukaryota</taxon>
        <taxon>Viridiplantae</taxon>
        <taxon>Streptophyta</taxon>
        <taxon>Embryophyta</taxon>
        <taxon>Tracheophyta</taxon>
        <taxon>Spermatophyta</taxon>
        <taxon>Magnoliopsida</taxon>
        <taxon>eudicotyledons</taxon>
        <taxon>Gunneridae</taxon>
        <taxon>Pentapetalae</taxon>
        <taxon>Saxifragales</taxon>
        <taxon>Altingiaceae</taxon>
        <taxon>Liquidambar</taxon>
    </lineage>
</organism>
<name>A0AAP0NCU3_LIQFO</name>
<feature type="region of interest" description="Disordered" evidence="1">
    <location>
        <begin position="289"/>
        <end position="359"/>
    </location>
</feature>
<feature type="transmembrane region" description="Helical" evidence="2">
    <location>
        <begin position="124"/>
        <end position="144"/>
    </location>
</feature>
<evidence type="ECO:0000256" key="2">
    <source>
        <dbReference type="SAM" id="Phobius"/>
    </source>
</evidence>
<sequence length="550" mass="60800">MPRSSTTTTTTTTAVSTTILLLFSHHKHHQSHHHQHRRTIISPHLLHRHHQPSFPSNPNSLSVTLIAARLKTTIDHTTSSSIYRLGFSRMIVIVIVYPNSTIPVSIPGPMCGIHLGFRLKAGRLGLTLLLIWITSLVTGGLITIQCPRIEQWISLGMIRKVVLGLEMISVMGFCRIRKKRLYGAEAMAMMAVAGHFVLSPPARNFAFGTNTSREFAKNLGNYDGRYGSEIDGELFRNGRGDGVGENHRWVHSRQSPRDVPNSSVERGIDEFSDGDGVRVTSGKWVPHVSEMGRFNNRGSRESNHEYDRTPRKQVQKKSAFLRIQMGKPNYRNKSDEQSLPYGYYDDASSSSPFRGKDPLVYSDHRVEDEEREGSPVELDVSFKSNSLVAKAIVAPSSPLVGSDRNLTPRIRNIRKLPVIDMDNSSSHLTKDSDGPVKLDSSAQFSSNPSTSVEDTKQSEEKVTVSGSGTTPDVCSMPCSNGTNVSLGKRTVERSHKGTVLNKGGTNVGSDGKSLPKVMKKKKVVKKVMTPISRLSSSQPAKKHDRTCKSR</sequence>
<feature type="region of interest" description="Disordered" evidence="1">
    <location>
        <begin position="246"/>
        <end position="274"/>
    </location>
</feature>
<keyword evidence="2" id="KW-1133">Transmembrane helix</keyword>
<feature type="region of interest" description="Disordered" evidence="1">
    <location>
        <begin position="423"/>
        <end position="476"/>
    </location>
</feature>
<feature type="compositionally biased region" description="Basic and acidic residues" evidence="1">
    <location>
        <begin position="298"/>
        <end position="310"/>
    </location>
</feature>
<feature type="compositionally biased region" description="Polar residues" evidence="1">
    <location>
        <begin position="440"/>
        <end position="452"/>
    </location>
</feature>
<keyword evidence="4" id="KW-1185">Reference proteome</keyword>
<dbReference type="Proteomes" id="UP001415857">
    <property type="component" value="Unassembled WGS sequence"/>
</dbReference>
<dbReference type="PANTHER" id="PTHR46156">
    <property type="entry name" value="CCCH ZINGC FINGER"/>
    <property type="match status" value="1"/>
</dbReference>